<feature type="transmembrane region" description="Helical" evidence="7">
    <location>
        <begin position="240"/>
        <end position="257"/>
    </location>
</feature>
<dbReference type="GO" id="GO:0005783">
    <property type="term" value="C:endoplasmic reticulum"/>
    <property type="evidence" value="ECO:0007669"/>
    <property type="project" value="TreeGrafter"/>
</dbReference>
<feature type="transmembrane region" description="Helical" evidence="7">
    <location>
        <begin position="38"/>
        <end position="58"/>
    </location>
</feature>
<dbReference type="AlphaFoldDB" id="A0A8S4NJ87"/>
<keyword evidence="6 7" id="KW-0012">Acyltransferase</keyword>
<dbReference type="GO" id="GO:0016020">
    <property type="term" value="C:membrane"/>
    <property type="evidence" value="ECO:0007669"/>
    <property type="project" value="UniProtKB-SubCell"/>
</dbReference>
<comment type="domain">
    <text evidence="7">The DHHC domain is required for palmitoyltransferase activity.</text>
</comment>
<dbReference type="InterPro" id="IPR039859">
    <property type="entry name" value="PFA4/ZDH16/20/ERF2-like"/>
</dbReference>
<sequence>MTEEISKAEKKYSEKTLAEKYNEVLSKKKNFKVSPEDVNGLAPVWFIIIMICVLYIGQLYIVPVVNATYQLSFSSECFFYWILYSAFFELLVNWYYIRNVGNIYGHAHAVKKDDNHVHISEVNVSDKGQNQWTIDGRDMAQTEKLEPTEKKDTEKNKESLVYKRFKGDGQIYAVKMPTNGAKSKQTVMYSYWSWKPCLICQYNVPPRAHHCPLCKVCILKHDHHCYFTGRCIGLNNQRHFIVFTFWAILGSAIYLAYTLFYSYIMICHLGELSWIDIFLPATFVRWCMGYTAFCHVILYFVIYSLVFFIILSLKYIIFQLTFIRKGVTAFEFECNIEIKNTNSFHKELKSVFGDHGYMNFIFPCHNIFPIKQNALDWPNIKQ</sequence>
<keyword evidence="3 7" id="KW-0812">Transmembrane</keyword>
<proteinExistence type="inferred from homology"/>
<dbReference type="PROSITE" id="PS50216">
    <property type="entry name" value="DHHC"/>
    <property type="match status" value="1"/>
</dbReference>
<gene>
    <name evidence="9" type="ORF">OFUS_LOCUS8232</name>
</gene>
<comment type="subcellular location">
    <subcellularLocation>
        <location evidence="1">Membrane</location>
        <topology evidence="1">Multi-pass membrane protein</topology>
    </subcellularLocation>
</comment>
<dbReference type="EC" id="2.3.1.225" evidence="7"/>
<evidence type="ECO:0000256" key="2">
    <source>
        <dbReference type="ARBA" id="ARBA00022679"/>
    </source>
</evidence>
<feature type="domain" description="Palmitoyltransferase DHHC" evidence="8">
    <location>
        <begin position="195"/>
        <end position="332"/>
    </location>
</feature>
<reference evidence="9" key="1">
    <citation type="submission" date="2022-03" db="EMBL/GenBank/DDBJ databases">
        <authorList>
            <person name="Martin C."/>
        </authorList>
    </citation>
    <scope>NUCLEOTIDE SEQUENCE</scope>
</reference>
<keyword evidence="10" id="KW-1185">Reference proteome</keyword>
<name>A0A8S4NJ87_OWEFU</name>
<protein>
    <recommendedName>
        <fullName evidence="7">Palmitoyltransferase</fullName>
        <ecNumber evidence="7">2.3.1.225</ecNumber>
    </recommendedName>
</protein>
<feature type="transmembrane region" description="Helical" evidence="7">
    <location>
        <begin position="296"/>
        <end position="318"/>
    </location>
</feature>
<dbReference type="GO" id="GO:0006612">
    <property type="term" value="P:protein targeting to membrane"/>
    <property type="evidence" value="ECO:0007669"/>
    <property type="project" value="TreeGrafter"/>
</dbReference>
<evidence type="ECO:0000256" key="3">
    <source>
        <dbReference type="ARBA" id="ARBA00022692"/>
    </source>
</evidence>
<dbReference type="EMBL" id="CAIIXF020000004">
    <property type="protein sequence ID" value="CAH1781679.1"/>
    <property type="molecule type" value="Genomic_DNA"/>
</dbReference>
<keyword evidence="2 7" id="KW-0808">Transferase</keyword>
<comment type="caution">
    <text evidence="9">The sequence shown here is derived from an EMBL/GenBank/DDBJ whole genome shotgun (WGS) entry which is preliminary data.</text>
</comment>
<dbReference type="PANTHER" id="PTHR22883">
    <property type="entry name" value="ZINC FINGER DHHC DOMAIN CONTAINING PROTEIN"/>
    <property type="match status" value="1"/>
</dbReference>
<evidence type="ECO:0000259" key="8">
    <source>
        <dbReference type="Pfam" id="PF01529"/>
    </source>
</evidence>
<dbReference type="Proteomes" id="UP000749559">
    <property type="component" value="Unassembled WGS sequence"/>
</dbReference>
<evidence type="ECO:0000256" key="5">
    <source>
        <dbReference type="ARBA" id="ARBA00023136"/>
    </source>
</evidence>
<evidence type="ECO:0000256" key="6">
    <source>
        <dbReference type="ARBA" id="ARBA00023315"/>
    </source>
</evidence>
<dbReference type="GO" id="GO:0019706">
    <property type="term" value="F:protein-cysteine S-palmitoyltransferase activity"/>
    <property type="evidence" value="ECO:0007669"/>
    <property type="project" value="UniProtKB-EC"/>
</dbReference>
<feature type="transmembrane region" description="Helical" evidence="7">
    <location>
        <begin position="78"/>
        <end position="97"/>
    </location>
</feature>
<keyword evidence="5 7" id="KW-0472">Membrane</keyword>
<evidence type="ECO:0000256" key="7">
    <source>
        <dbReference type="RuleBase" id="RU079119"/>
    </source>
</evidence>
<evidence type="ECO:0000313" key="9">
    <source>
        <dbReference type="EMBL" id="CAH1781679.1"/>
    </source>
</evidence>
<evidence type="ECO:0000313" key="10">
    <source>
        <dbReference type="Proteomes" id="UP000749559"/>
    </source>
</evidence>
<accession>A0A8S4NJ87</accession>
<keyword evidence="4 7" id="KW-1133">Transmembrane helix</keyword>
<comment type="catalytic activity">
    <reaction evidence="7">
        <text>L-cysteinyl-[protein] + hexadecanoyl-CoA = S-hexadecanoyl-L-cysteinyl-[protein] + CoA</text>
        <dbReference type="Rhea" id="RHEA:36683"/>
        <dbReference type="Rhea" id="RHEA-COMP:10131"/>
        <dbReference type="Rhea" id="RHEA-COMP:11032"/>
        <dbReference type="ChEBI" id="CHEBI:29950"/>
        <dbReference type="ChEBI" id="CHEBI:57287"/>
        <dbReference type="ChEBI" id="CHEBI:57379"/>
        <dbReference type="ChEBI" id="CHEBI:74151"/>
        <dbReference type="EC" id="2.3.1.225"/>
    </reaction>
</comment>
<evidence type="ECO:0000256" key="4">
    <source>
        <dbReference type="ARBA" id="ARBA00022989"/>
    </source>
</evidence>
<dbReference type="PANTHER" id="PTHR22883:SF452">
    <property type="entry name" value="PALMITOYLTRANSFERASE"/>
    <property type="match status" value="1"/>
</dbReference>
<dbReference type="OrthoDB" id="302728at2759"/>
<evidence type="ECO:0000256" key="1">
    <source>
        <dbReference type="ARBA" id="ARBA00004141"/>
    </source>
</evidence>
<dbReference type="InterPro" id="IPR001594">
    <property type="entry name" value="Palmitoyltrfase_DHHC"/>
</dbReference>
<organism evidence="9 10">
    <name type="scientific">Owenia fusiformis</name>
    <name type="common">Polychaete worm</name>
    <dbReference type="NCBI Taxonomy" id="6347"/>
    <lineage>
        <taxon>Eukaryota</taxon>
        <taxon>Metazoa</taxon>
        <taxon>Spiralia</taxon>
        <taxon>Lophotrochozoa</taxon>
        <taxon>Annelida</taxon>
        <taxon>Polychaeta</taxon>
        <taxon>Sedentaria</taxon>
        <taxon>Canalipalpata</taxon>
        <taxon>Sabellida</taxon>
        <taxon>Oweniida</taxon>
        <taxon>Oweniidae</taxon>
        <taxon>Owenia</taxon>
    </lineage>
</organism>
<comment type="similarity">
    <text evidence="7">Belongs to the DHHC palmitoyltransferase family.</text>
</comment>
<dbReference type="Pfam" id="PF01529">
    <property type="entry name" value="DHHC"/>
    <property type="match status" value="1"/>
</dbReference>
<dbReference type="GO" id="GO:0005794">
    <property type="term" value="C:Golgi apparatus"/>
    <property type="evidence" value="ECO:0007669"/>
    <property type="project" value="TreeGrafter"/>
</dbReference>